<keyword evidence="2" id="KW-1185">Reference proteome</keyword>
<dbReference type="EMBL" id="JAGFNK010000146">
    <property type="protein sequence ID" value="KAI9465115.1"/>
    <property type="molecule type" value="Genomic_DNA"/>
</dbReference>
<proteinExistence type="predicted"/>
<gene>
    <name evidence="1" type="ORF">F5148DRAFT_1209110</name>
</gene>
<name>A0ACC0U5L3_9AGAM</name>
<organism evidence="1 2">
    <name type="scientific">Russula earlei</name>
    <dbReference type="NCBI Taxonomy" id="71964"/>
    <lineage>
        <taxon>Eukaryota</taxon>
        <taxon>Fungi</taxon>
        <taxon>Dikarya</taxon>
        <taxon>Basidiomycota</taxon>
        <taxon>Agaricomycotina</taxon>
        <taxon>Agaricomycetes</taxon>
        <taxon>Russulales</taxon>
        <taxon>Russulaceae</taxon>
        <taxon>Russula</taxon>
    </lineage>
</organism>
<sequence>MTPVALHPHDNGLSRHANGKNTSTAPAAEARAHSTATVDLSSADVIRLEHEYGAHNYHPVPVVFDRALGAKVWDPEGNEYIDMLSAYSAVNQGHCHPRIVATLVEQAQRLTLSSRAFYNSVFGSFAEKATKLFGYDMVLPMNTGAEAVETGIKLARKWAYEKKGIPEGRAIVFSAAGNFHGRTIGVISMSTEPESRNGFGPYLEGVGPTYRDGGSFHTIRYGEIEDIRRALELHGKDVAAFLIEPIQGEAGIVIPPLGYLRQVRELCSKHNVLLICDEIQTGLCRTGKLLCVEHEGIRPDVVLLGKALSGGVYPVSAVLADKDVMLCIRPGQHGSTYGGNPLGCAVAMTALDVLIEEGLAERAQRLGEQFRSGVRAFRSPLVKEVRGRGLFNAIVIDESVSTRKRTAWQFCLLLKSQGILAKPTHVNIVRFSPPLVISEEDLEKAIGIIKQALIDLDQLEEIPGEVESEKGFRDELND</sequence>
<evidence type="ECO:0000313" key="2">
    <source>
        <dbReference type="Proteomes" id="UP001207468"/>
    </source>
</evidence>
<accession>A0ACC0U5L3</accession>
<keyword evidence="1" id="KW-0808">Transferase</keyword>
<protein>
    <submittedName>
        <fullName evidence="1">Ornithine-oxo-acid aminotransferase</fullName>
    </submittedName>
</protein>
<reference evidence="1" key="1">
    <citation type="submission" date="2021-03" db="EMBL/GenBank/DDBJ databases">
        <title>Evolutionary priming and transition to the ectomycorrhizal habit in an iconic lineage of mushroom-forming fungi: is preadaptation a requirement?</title>
        <authorList>
            <consortium name="DOE Joint Genome Institute"/>
            <person name="Looney B.P."/>
            <person name="Miyauchi S."/>
            <person name="Morin E."/>
            <person name="Drula E."/>
            <person name="Courty P.E."/>
            <person name="Chicoki N."/>
            <person name="Fauchery L."/>
            <person name="Kohler A."/>
            <person name="Kuo A."/>
            <person name="LaButti K."/>
            <person name="Pangilinan J."/>
            <person name="Lipzen A."/>
            <person name="Riley R."/>
            <person name="Andreopoulos W."/>
            <person name="He G."/>
            <person name="Johnson J."/>
            <person name="Barry K.W."/>
            <person name="Grigoriev I.V."/>
            <person name="Nagy L."/>
            <person name="Hibbett D."/>
            <person name="Henrissat B."/>
            <person name="Matheny P.B."/>
            <person name="Labbe J."/>
            <person name="Martin A.F."/>
        </authorList>
    </citation>
    <scope>NUCLEOTIDE SEQUENCE</scope>
    <source>
        <strain evidence="1">BPL698</strain>
    </source>
</reference>
<dbReference type="Proteomes" id="UP001207468">
    <property type="component" value="Unassembled WGS sequence"/>
</dbReference>
<comment type="caution">
    <text evidence="1">The sequence shown here is derived from an EMBL/GenBank/DDBJ whole genome shotgun (WGS) entry which is preliminary data.</text>
</comment>
<keyword evidence="1" id="KW-0032">Aminotransferase</keyword>
<evidence type="ECO:0000313" key="1">
    <source>
        <dbReference type="EMBL" id="KAI9465115.1"/>
    </source>
</evidence>